<dbReference type="PANTHER" id="PTHR46558">
    <property type="entry name" value="TRACRIPTIONAL REGULATORY PROTEIN-RELATED-RELATED"/>
    <property type="match status" value="1"/>
</dbReference>
<sequence>MSLGAKLTELRLRKGKSLQQVADAVEVSKTHIWGLEKGTTQNPSLDLLKNLAEYFNVAVEYLAGTGDAESLVDADAQQFFRDFKTLSASEQTVLMQTLEIFKKKKTQGDAET</sequence>
<name>A0A1T1ASP3_RHOFE</name>
<organism evidence="3 4">
    <name type="scientific">Rhodoferax fermentans</name>
    <dbReference type="NCBI Taxonomy" id="28066"/>
    <lineage>
        <taxon>Bacteria</taxon>
        <taxon>Pseudomonadati</taxon>
        <taxon>Pseudomonadota</taxon>
        <taxon>Betaproteobacteria</taxon>
        <taxon>Burkholderiales</taxon>
        <taxon>Comamonadaceae</taxon>
        <taxon>Rhodoferax</taxon>
    </lineage>
</organism>
<proteinExistence type="predicted"/>
<protein>
    <recommendedName>
        <fullName evidence="2">HTH cro/C1-type domain-containing protein</fullName>
    </recommendedName>
</protein>
<dbReference type="CDD" id="cd00093">
    <property type="entry name" value="HTH_XRE"/>
    <property type="match status" value="1"/>
</dbReference>
<dbReference type="InterPro" id="IPR001387">
    <property type="entry name" value="Cro/C1-type_HTH"/>
</dbReference>
<dbReference type="GO" id="GO:0003677">
    <property type="term" value="F:DNA binding"/>
    <property type="evidence" value="ECO:0007669"/>
    <property type="project" value="UniProtKB-KW"/>
</dbReference>
<evidence type="ECO:0000313" key="3">
    <source>
        <dbReference type="EMBL" id="OOV07087.1"/>
    </source>
</evidence>
<dbReference type="STRING" id="28066.RF819_10425"/>
<dbReference type="RefSeq" id="WP_078364916.1">
    <property type="nucleotide sequence ID" value="NZ_MTJN01000002.1"/>
</dbReference>
<gene>
    <name evidence="3" type="ORF">RF819_10425</name>
</gene>
<evidence type="ECO:0000313" key="4">
    <source>
        <dbReference type="Proteomes" id="UP000190750"/>
    </source>
</evidence>
<dbReference type="SUPFAM" id="SSF47413">
    <property type="entry name" value="lambda repressor-like DNA-binding domains"/>
    <property type="match status" value="1"/>
</dbReference>
<dbReference type="PROSITE" id="PS50943">
    <property type="entry name" value="HTH_CROC1"/>
    <property type="match status" value="1"/>
</dbReference>
<dbReference type="PANTHER" id="PTHR46558:SF11">
    <property type="entry name" value="HTH-TYPE TRANSCRIPTIONAL REGULATOR XRE"/>
    <property type="match status" value="1"/>
</dbReference>
<evidence type="ECO:0000259" key="2">
    <source>
        <dbReference type="PROSITE" id="PS50943"/>
    </source>
</evidence>
<keyword evidence="4" id="KW-1185">Reference proteome</keyword>
<dbReference type="Pfam" id="PF13560">
    <property type="entry name" value="HTH_31"/>
    <property type="match status" value="1"/>
</dbReference>
<reference evidence="3 4" key="1">
    <citation type="submission" date="2017-01" db="EMBL/GenBank/DDBJ databases">
        <title>Genome sequencing of Rhodoferax fermentans JCM 7819.</title>
        <authorList>
            <person name="Kim Y.J."/>
            <person name="Farh M.E.-A."/>
            <person name="Yang D.-C."/>
        </authorList>
    </citation>
    <scope>NUCLEOTIDE SEQUENCE [LARGE SCALE GENOMIC DNA]</scope>
    <source>
        <strain evidence="3 4">JCM 7819</strain>
    </source>
</reference>
<keyword evidence="1" id="KW-0238">DNA-binding</keyword>
<dbReference type="InterPro" id="IPR010982">
    <property type="entry name" value="Lambda_DNA-bd_dom_sf"/>
</dbReference>
<dbReference type="AlphaFoldDB" id="A0A1T1ASP3"/>
<comment type="caution">
    <text evidence="3">The sequence shown here is derived from an EMBL/GenBank/DDBJ whole genome shotgun (WGS) entry which is preliminary data.</text>
</comment>
<dbReference type="Gene3D" id="1.10.260.40">
    <property type="entry name" value="lambda repressor-like DNA-binding domains"/>
    <property type="match status" value="1"/>
</dbReference>
<dbReference type="EMBL" id="MTJN01000002">
    <property type="protein sequence ID" value="OOV07087.1"/>
    <property type="molecule type" value="Genomic_DNA"/>
</dbReference>
<feature type="domain" description="HTH cro/C1-type" evidence="2">
    <location>
        <begin position="7"/>
        <end position="62"/>
    </location>
</feature>
<dbReference type="SMART" id="SM00530">
    <property type="entry name" value="HTH_XRE"/>
    <property type="match status" value="1"/>
</dbReference>
<accession>A0A1T1ASP3</accession>
<dbReference type="OrthoDB" id="73827at2"/>
<dbReference type="Proteomes" id="UP000190750">
    <property type="component" value="Unassembled WGS sequence"/>
</dbReference>
<evidence type="ECO:0000256" key="1">
    <source>
        <dbReference type="ARBA" id="ARBA00023125"/>
    </source>
</evidence>